<sequence length="567" mass="64192">MPVTTKRKTVLWSLWILIVPVGLFFVYQKYPPPEIDGWNLLAYALFFIIACLMPMNINGSSTYLVQWATVAVFLKYGIFIEILFSQLTVFIVILRSRTSEPLSFRIPFNSLMFFTASLSAGLAFFAVGGQLGSLNIEKIVLYAFVFQFTSFLVNQLIFYYYDKYTGADPKFFSVDMIWDLSITLLVFPYALALYFSEMYIGLSALLFLGIPFFIMTAIMKMYNSSEKINVELKKAGDIGHQLAARLSTDEVLDQFVVQVADLFKADYAYVLDYRDNQLQMLRMFENMELQKPTVPPVRYNQGIGGKVVTTNAAIIYDRKSQWSDIVTGHLPIDTESIMATPIARNNKTEGVLMLASRQKYAFANHQLQIIDILSTYFAVSLEKASYLQQAIAISERCGLTKLYNYRYMDDQLQKNMVKIGNGELDQLSLVMMDIDRFKGINDQYGHQSGNDILIQLARIIEEEVGGEGICARYGGEEFVVLLPNYGKDLALLFAENLRKRIEIHPFEIVNDLGTERELQIINITLSIGVSTAPEDSDDGMALIRNADRALYIGAKQAGRNKVAAYAK</sequence>
<feature type="transmembrane region" description="Helical" evidence="1">
    <location>
        <begin position="198"/>
        <end position="218"/>
    </location>
</feature>
<keyword evidence="1" id="KW-0812">Transmembrane</keyword>
<dbReference type="RefSeq" id="WP_106533836.1">
    <property type="nucleotide sequence ID" value="NZ_PYAT01000008.1"/>
</dbReference>
<name>A0A2P8GMI2_9BACL</name>
<evidence type="ECO:0000313" key="3">
    <source>
        <dbReference type="EMBL" id="PSL35155.1"/>
    </source>
</evidence>
<dbReference type="PANTHER" id="PTHR45138">
    <property type="entry name" value="REGULATORY COMPONENTS OF SENSORY TRANSDUCTION SYSTEM"/>
    <property type="match status" value="1"/>
</dbReference>
<dbReference type="OrthoDB" id="9759607at2"/>
<proteinExistence type="predicted"/>
<dbReference type="Pfam" id="PF13185">
    <property type="entry name" value="GAF_2"/>
    <property type="match status" value="1"/>
</dbReference>
<feature type="transmembrane region" description="Helical" evidence="1">
    <location>
        <begin position="139"/>
        <end position="160"/>
    </location>
</feature>
<dbReference type="CDD" id="cd01949">
    <property type="entry name" value="GGDEF"/>
    <property type="match status" value="1"/>
</dbReference>
<dbReference type="InterPro" id="IPR029016">
    <property type="entry name" value="GAF-like_dom_sf"/>
</dbReference>
<dbReference type="Proteomes" id="UP000242682">
    <property type="component" value="Unassembled WGS sequence"/>
</dbReference>
<feature type="transmembrane region" description="Helical" evidence="1">
    <location>
        <begin position="40"/>
        <end position="57"/>
    </location>
</feature>
<dbReference type="InterPro" id="IPR003018">
    <property type="entry name" value="GAF"/>
</dbReference>
<protein>
    <submittedName>
        <fullName evidence="3">Diguanylate cyclase with GAF sensor</fullName>
    </submittedName>
</protein>
<dbReference type="Gene3D" id="3.30.450.40">
    <property type="match status" value="1"/>
</dbReference>
<dbReference type="SMART" id="SM00065">
    <property type="entry name" value="GAF"/>
    <property type="match status" value="1"/>
</dbReference>
<reference evidence="3 4" key="1">
    <citation type="submission" date="2018-03" db="EMBL/GenBank/DDBJ databases">
        <title>Genomic Encyclopedia of Type Strains, Phase III (KMG-III): the genomes of soil and plant-associated and newly described type strains.</title>
        <authorList>
            <person name="Whitman W."/>
        </authorList>
    </citation>
    <scope>NUCLEOTIDE SEQUENCE [LARGE SCALE GENOMIC DNA]</scope>
    <source>
        <strain evidence="3 4">CGMCC 1.12259</strain>
    </source>
</reference>
<keyword evidence="4" id="KW-1185">Reference proteome</keyword>
<dbReference type="EMBL" id="PYAT01000008">
    <property type="protein sequence ID" value="PSL35155.1"/>
    <property type="molecule type" value="Genomic_DNA"/>
</dbReference>
<feature type="transmembrane region" description="Helical" evidence="1">
    <location>
        <begin position="63"/>
        <end position="94"/>
    </location>
</feature>
<dbReference type="NCBIfam" id="TIGR00254">
    <property type="entry name" value="GGDEF"/>
    <property type="match status" value="1"/>
</dbReference>
<dbReference type="GO" id="GO:0052621">
    <property type="term" value="F:diguanylate cyclase activity"/>
    <property type="evidence" value="ECO:0007669"/>
    <property type="project" value="TreeGrafter"/>
</dbReference>
<dbReference type="Gene3D" id="3.30.70.270">
    <property type="match status" value="1"/>
</dbReference>
<evidence type="ECO:0000256" key="1">
    <source>
        <dbReference type="SAM" id="Phobius"/>
    </source>
</evidence>
<dbReference type="InterPro" id="IPR050469">
    <property type="entry name" value="Diguanylate_Cyclase"/>
</dbReference>
<dbReference type="AlphaFoldDB" id="A0A2P8GMI2"/>
<feature type="transmembrane region" description="Helical" evidence="1">
    <location>
        <begin position="106"/>
        <end position="127"/>
    </location>
</feature>
<keyword evidence="1" id="KW-0472">Membrane</keyword>
<dbReference type="SUPFAM" id="SSF55781">
    <property type="entry name" value="GAF domain-like"/>
    <property type="match status" value="1"/>
</dbReference>
<dbReference type="FunFam" id="3.30.70.270:FF:000001">
    <property type="entry name" value="Diguanylate cyclase domain protein"/>
    <property type="match status" value="1"/>
</dbReference>
<dbReference type="SMART" id="SM00267">
    <property type="entry name" value="GGDEF"/>
    <property type="match status" value="1"/>
</dbReference>
<dbReference type="Pfam" id="PF00990">
    <property type="entry name" value="GGDEF"/>
    <property type="match status" value="1"/>
</dbReference>
<dbReference type="InterPro" id="IPR000160">
    <property type="entry name" value="GGDEF_dom"/>
</dbReference>
<dbReference type="InterPro" id="IPR043128">
    <property type="entry name" value="Rev_trsase/Diguanyl_cyclase"/>
</dbReference>
<feature type="transmembrane region" description="Helical" evidence="1">
    <location>
        <begin position="172"/>
        <end position="192"/>
    </location>
</feature>
<dbReference type="InterPro" id="IPR029787">
    <property type="entry name" value="Nucleotide_cyclase"/>
</dbReference>
<comment type="caution">
    <text evidence="3">The sequence shown here is derived from an EMBL/GenBank/DDBJ whole genome shotgun (WGS) entry which is preliminary data.</text>
</comment>
<evidence type="ECO:0000313" key="4">
    <source>
        <dbReference type="Proteomes" id="UP000242682"/>
    </source>
</evidence>
<gene>
    <name evidence="3" type="ORF">B0H99_10857</name>
</gene>
<feature type="transmembrane region" description="Helical" evidence="1">
    <location>
        <begin position="12"/>
        <end position="28"/>
    </location>
</feature>
<organism evidence="3 4">
    <name type="scientific">Planomicrobium soli</name>
    <dbReference type="NCBI Taxonomy" id="1176648"/>
    <lineage>
        <taxon>Bacteria</taxon>
        <taxon>Bacillati</taxon>
        <taxon>Bacillota</taxon>
        <taxon>Bacilli</taxon>
        <taxon>Bacillales</taxon>
        <taxon>Caryophanaceae</taxon>
        <taxon>Planomicrobium</taxon>
    </lineage>
</organism>
<dbReference type="SUPFAM" id="SSF55073">
    <property type="entry name" value="Nucleotide cyclase"/>
    <property type="match status" value="1"/>
</dbReference>
<dbReference type="PROSITE" id="PS50887">
    <property type="entry name" value="GGDEF"/>
    <property type="match status" value="1"/>
</dbReference>
<dbReference type="PANTHER" id="PTHR45138:SF9">
    <property type="entry name" value="DIGUANYLATE CYCLASE DGCM-RELATED"/>
    <property type="match status" value="1"/>
</dbReference>
<feature type="domain" description="GGDEF" evidence="2">
    <location>
        <begin position="425"/>
        <end position="567"/>
    </location>
</feature>
<evidence type="ECO:0000259" key="2">
    <source>
        <dbReference type="PROSITE" id="PS50887"/>
    </source>
</evidence>
<accession>A0A2P8GMI2</accession>
<keyword evidence="1" id="KW-1133">Transmembrane helix</keyword>